<feature type="transmembrane region" description="Helical" evidence="1">
    <location>
        <begin position="30"/>
        <end position="53"/>
    </location>
</feature>
<organism evidence="2 3">
    <name type="scientific">Halosimplex carlsbadense 2-9-1</name>
    <dbReference type="NCBI Taxonomy" id="797114"/>
    <lineage>
        <taxon>Archaea</taxon>
        <taxon>Methanobacteriati</taxon>
        <taxon>Methanobacteriota</taxon>
        <taxon>Stenosarchaea group</taxon>
        <taxon>Halobacteria</taxon>
        <taxon>Halobacteriales</taxon>
        <taxon>Haloarculaceae</taxon>
        <taxon>Halosimplex</taxon>
    </lineage>
</organism>
<keyword evidence="1" id="KW-0812">Transmembrane</keyword>
<reference evidence="2 3" key="1">
    <citation type="journal article" date="2014" name="PLoS Genet.">
        <title>Phylogenetically driven sequencing of extremely halophilic archaea reveals strategies for static and dynamic osmo-response.</title>
        <authorList>
            <person name="Becker E.A."/>
            <person name="Seitzer P.M."/>
            <person name="Tritt A."/>
            <person name="Larsen D."/>
            <person name="Krusor M."/>
            <person name="Yao A.I."/>
            <person name="Wu D."/>
            <person name="Madern D."/>
            <person name="Eisen J.A."/>
            <person name="Darling A.E."/>
            <person name="Facciotti M.T."/>
        </authorList>
    </citation>
    <scope>NUCLEOTIDE SEQUENCE [LARGE SCALE GENOMIC DNA]</scope>
    <source>
        <strain evidence="2 3">2-9-1</strain>
    </source>
</reference>
<dbReference type="EMBL" id="AOIU01000033">
    <property type="protein sequence ID" value="ELZ23498.1"/>
    <property type="molecule type" value="Genomic_DNA"/>
</dbReference>
<sequence length="148" mass="15261">MSAAGGPRIRRLFDRAAEAGDLRTVIFRGIGAVLFAGGSAVASGVLTLADLIIIPMTALGNSLGAMIEATFGGAAQIINISALATALSIGPGGMFNLGPLTFALGFAAVLVGLYLLNWYVSLDRTGNLWPGLPFDIPWIGDGPEEEQE</sequence>
<dbReference type="RefSeq" id="WP_006884577.1">
    <property type="nucleotide sequence ID" value="NZ_AOIU01000033.1"/>
</dbReference>
<evidence type="ECO:0000256" key="1">
    <source>
        <dbReference type="SAM" id="Phobius"/>
    </source>
</evidence>
<protein>
    <submittedName>
        <fullName evidence="2">Uncharacterized protein</fullName>
    </submittedName>
</protein>
<dbReference type="OrthoDB" id="222241at2157"/>
<feature type="transmembrane region" description="Helical" evidence="1">
    <location>
        <begin position="65"/>
        <end position="89"/>
    </location>
</feature>
<gene>
    <name evidence="2" type="ORF">C475_14533</name>
</gene>
<dbReference type="AlphaFoldDB" id="M0CLL0"/>
<keyword evidence="3" id="KW-1185">Reference proteome</keyword>
<comment type="caution">
    <text evidence="2">The sequence shown here is derived from an EMBL/GenBank/DDBJ whole genome shotgun (WGS) entry which is preliminary data.</text>
</comment>
<evidence type="ECO:0000313" key="2">
    <source>
        <dbReference type="EMBL" id="ELZ23498.1"/>
    </source>
</evidence>
<feature type="transmembrane region" description="Helical" evidence="1">
    <location>
        <begin position="101"/>
        <end position="120"/>
    </location>
</feature>
<name>M0CLL0_9EURY</name>
<dbReference type="STRING" id="797114.C475_14533"/>
<proteinExistence type="predicted"/>
<accession>M0CLL0</accession>
<dbReference type="Proteomes" id="UP000011626">
    <property type="component" value="Unassembled WGS sequence"/>
</dbReference>
<keyword evidence="1" id="KW-0472">Membrane</keyword>
<evidence type="ECO:0000313" key="3">
    <source>
        <dbReference type="Proteomes" id="UP000011626"/>
    </source>
</evidence>
<keyword evidence="1" id="KW-1133">Transmembrane helix</keyword>